<reference evidence="3" key="1">
    <citation type="submission" date="2022-11" db="UniProtKB">
        <authorList>
            <consortium name="WormBaseParasite"/>
        </authorList>
    </citation>
    <scope>IDENTIFICATION</scope>
</reference>
<evidence type="ECO:0000313" key="3">
    <source>
        <dbReference type="WBParaSite" id="sdigi.contig277.g6975.t1"/>
    </source>
</evidence>
<accession>A0A915PV19</accession>
<dbReference type="Proteomes" id="UP000887581">
    <property type="component" value="Unplaced"/>
</dbReference>
<feature type="transmembrane region" description="Helical" evidence="1">
    <location>
        <begin position="90"/>
        <end position="109"/>
    </location>
</feature>
<dbReference type="AlphaFoldDB" id="A0A915PV19"/>
<keyword evidence="1" id="KW-0472">Membrane</keyword>
<dbReference type="Gene3D" id="1.20.1730.10">
    <property type="entry name" value="Sodium/glucose cotransporter"/>
    <property type="match status" value="1"/>
</dbReference>
<dbReference type="WBParaSite" id="sdigi.contig277.g6975.t1">
    <property type="protein sequence ID" value="sdigi.contig277.g6975.t1"/>
    <property type="gene ID" value="sdigi.contig277.g6975"/>
</dbReference>
<evidence type="ECO:0000256" key="1">
    <source>
        <dbReference type="SAM" id="Phobius"/>
    </source>
</evidence>
<protein>
    <submittedName>
        <fullName evidence="3">Uncharacterized protein</fullName>
    </submittedName>
</protein>
<feature type="transmembrane region" description="Helical" evidence="1">
    <location>
        <begin position="262"/>
        <end position="282"/>
    </location>
</feature>
<organism evidence="2 3">
    <name type="scientific">Setaria digitata</name>
    <dbReference type="NCBI Taxonomy" id="48799"/>
    <lineage>
        <taxon>Eukaryota</taxon>
        <taxon>Metazoa</taxon>
        <taxon>Ecdysozoa</taxon>
        <taxon>Nematoda</taxon>
        <taxon>Chromadorea</taxon>
        <taxon>Rhabditida</taxon>
        <taxon>Spirurina</taxon>
        <taxon>Spiruromorpha</taxon>
        <taxon>Filarioidea</taxon>
        <taxon>Setariidae</taxon>
        <taxon>Setaria</taxon>
    </lineage>
</organism>
<proteinExistence type="predicted"/>
<name>A0A915PV19_9BILA</name>
<keyword evidence="2" id="KW-1185">Reference proteome</keyword>
<feature type="transmembrane region" description="Helical" evidence="1">
    <location>
        <begin position="129"/>
        <end position="146"/>
    </location>
</feature>
<dbReference type="InterPro" id="IPR038377">
    <property type="entry name" value="Na/Glc_symporter_sf"/>
</dbReference>
<feature type="transmembrane region" description="Helical" evidence="1">
    <location>
        <begin position="32"/>
        <end position="51"/>
    </location>
</feature>
<evidence type="ECO:0000313" key="2">
    <source>
        <dbReference type="Proteomes" id="UP000887581"/>
    </source>
</evidence>
<sequence>MLAVVLLVTTVSLITRISLLSPYKICTTLGYISLFAIAFGGQTSVSSNIFFASTCLTVLGIICMVFDGVTYYFLDIILSGDYLSFDSWTAFYLGILNGLHLLTTSPLLYQQYFSLSSCRRLRESQIIHIGLFCILTGAILMSPNFFPNKINSFCPGSLPVFSNVTLENKFQETIGSSLITTLLALITSFGIIFTLLALTNLIWEDLLRPWLVRRPLQQQLGLLQLCNNCFFANFKLCFSTLVTPMTALYTCSYIFPFLNGKGATVGLLIGILGAVTLFYLYFRIMPLRFHHYSKPCLNETSVTYSWLWPDCKFANSDLDFVPVILQEMIRKAQKVPSILCEVPVTWYPLATFTITSLSMLLVSLCTSGNFNEFDYRLIICPPYIRIATRHADNINNHKGVAFVECESFRYAQQTPYPDTVVSVTNAIR</sequence>
<keyword evidence="1" id="KW-1133">Transmembrane helix</keyword>
<keyword evidence="1" id="KW-0812">Transmembrane</keyword>
<feature type="transmembrane region" description="Helical" evidence="1">
    <location>
        <begin position="178"/>
        <end position="199"/>
    </location>
</feature>
<feature type="transmembrane region" description="Helical" evidence="1">
    <location>
        <begin position="58"/>
        <end position="78"/>
    </location>
</feature>